<dbReference type="EMBL" id="CP049865">
    <property type="protein sequence ID" value="QIK72486.1"/>
    <property type="molecule type" value="Genomic_DNA"/>
</dbReference>
<evidence type="ECO:0000259" key="7">
    <source>
        <dbReference type="Pfam" id="PF01301"/>
    </source>
</evidence>
<evidence type="ECO:0000256" key="2">
    <source>
        <dbReference type="ARBA" id="ARBA00022801"/>
    </source>
</evidence>
<dbReference type="Gene3D" id="3.20.20.80">
    <property type="entry name" value="Glycosidases"/>
    <property type="match status" value="1"/>
</dbReference>
<evidence type="ECO:0000256" key="6">
    <source>
        <dbReference type="RuleBase" id="RU003679"/>
    </source>
</evidence>
<comment type="catalytic activity">
    <reaction evidence="5">
        <text>Hydrolysis of terminal non-reducing beta-D-galactose residues in beta-D-galactosides.</text>
        <dbReference type="EC" id="3.2.1.23"/>
    </reaction>
</comment>
<dbReference type="InterPro" id="IPR001944">
    <property type="entry name" value="Glycoside_Hdrlase_35"/>
</dbReference>
<dbReference type="SUPFAM" id="SSF51445">
    <property type="entry name" value="(Trans)glycosidases"/>
    <property type="match status" value="1"/>
</dbReference>
<dbReference type="InterPro" id="IPR026283">
    <property type="entry name" value="B-gal_1-like"/>
</dbReference>
<feature type="domain" description="Beta-galactosidase 1-like first all-beta" evidence="8">
    <location>
        <begin position="368"/>
        <end position="479"/>
    </location>
</feature>
<dbReference type="InterPro" id="IPR031330">
    <property type="entry name" value="Gly_Hdrlase_35_cat"/>
</dbReference>
<dbReference type="PROSITE" id="PS01182">
    <property type="entry name" value="GLYCOSYL_HYDROL_F35"/>
    <property type="match status" value="1"/>
</dbReference>
<dbReference type="SUPFAM" id="SSF49785">
    <property type="entry name" value="Galactose-binding domain-like"/>
    <property type="match status" value="1"/>
</dbReference>
<dbReference type="KEGG" id="prv:G7070_09685"/>
<dbReference type="InterPro" id="IPR019801">
    <property type="entry name" value="Glyco_hydro_35_CS"/>
</dbReference>
<dbReference type="Pfam" id="PF21317">
    <property type="entry name" value="BetaGal_ABD_1"/>
    <property type="match status" value="1"/>
</dbReference>
<dbReference type="InterPro" id="IPR017853">
    <property type="entry name" value="GH"/>
</dbReference>
<evidence type="ECO:0000256" key="3">
    <source>
        <dbReference type="ARBA" id="ARBA00023295"/>
    </source>
</evidence>
<evidence type="ECO:0000256" key="5">
    <source>
        <dbReference type="RuleBase" id="RU000675"/>
    </source>
</evidence>
<dbReference type="GO" id="GO:0004565">
    <property type="term" value="F:beta-galactosidase activity"/>
    <property type="evidence" value="ECO:0007669"/>
    <property type="project" value="UniProtKB-EC"/>
</dbReference>
<evidence type="ECO:0000313" key="10">
    <source>
        <dbReference type="EMBL" id="QIK72486.1"/>
    </source>
</evidence>
<dbReference type="Pfam" id="PF21467">
    <property type="entry name" value="BetaGal_gal-bd"/>
    <property type="match status" value="1"/>
</dbReference>
<feature type="domain" description="Glycoside hydrolase 35 catalytic" evidence="7">
    <location>
        <begin position="10"/>
        <end position="322"/>
    </location>
</feature>
<evidence type="ECO:0000259" key="8">
    <source>
        <dbReference type="Pfam" id="PF21317"/>
    </source>
</evidence>
<keyword evidence="3 5" id="KW-0326">Glycosidase</keyword>
<evidence type="ECO:0000259" key="9">
    <source>
        <dbReference type="Pfam" id="PF21467"/>
    </source>
</evidence>
<dbReference type="FunFam" id="3.20.20.80:FF:000115">
    <property type="entry name" value="Beta-galactosidase"/>
    <property type="match status" value="1"/>
</dbReference>
<gene>
    <name evidence="10" type="ORF">G7070_09685</name>
</gene>
<reference evidence="10 11" key="1">
    <citation type="submission" date="2020-03" db="EMBL/GenBank/DDBJ databases">
        <title>Propioniciclava sp. nov., isolated from Hydrophilus acuminatus.</title>
        <authorList>
            <person name="Hyun D.-W."/>
            <person name="Bae J.-W."/>
        </authorList>
    </citation>
    <scope>NUCLEOTIDE SEQUENCE [LARGE SCALE GENOMIC DNA]</scope>
    <source>
        <strain evidence="10 11">HDW11</strain>
    </source>
</reference>
<dbReference type="Pfam" id="PF01301">
    <property type="entry name" value="Glyco_hydro_35"/>
    <property type="match status" value="1"/>
</dbReference>
<dbReference type="InterPro" id="IPR048912">
    <property type="entry name" value="BetaGal1-like_ABD1"/>
</dbReference>
<protein>
    <recommendedName>
        <fullName evidence="5">Beta-galactosidase</fullName>
        <ecNumber evidence="5">3.2.1.23</ecNumber>
    </recommendedName>
</protein>
<dbReference type="InterPro" id="IPR008979">
    <property type="entry name" value="Galactose-bd-like_sf"/>
</dbReference>
<organism evidence="10 11">
    <name type="scientific">Propioniciclava coleopterorum</name>
    <dbReference type="NCBI Taxonomy" id="2714937"/>
    <lineage>
        <taxon>Bacteria</taxon>
        <taxon>Bacillati</taxon>
        <taxon>Actinomycetota</taxon>
        <taxon>Actinomycetes</taxon>
        <taxon>Propionibacteriales</taxon>
        <taxon>Propionibacteriaceae</taxon>
        <taxon>Propioniciclava</taxon>
    </lineage>
</organism>
<dbReference type="AlphaFoldDB" id="A0A6G7Y730"/>
<keyword evidence="2 5" id="KW-0378">Hydrolase</keyword>
<name>A0A6G7Y730_9ACTN</name>
<dbReference type="RefSeq" id="WP_166233560.1">
    <property type="nucleotide sequence ID" value="NZ_CP049865.1"/>
</dbReference>
<sequence>MTITVDEGVFLRDGRPHQIISGAVHYFRIPPALWEDRLRRVRALGLNTVETYVAWNYHERTPGRVDFTGPRDLTRFITLAGDLGLDVIVRPGPYICAEWDFGGLPAWLMRERLTLRTSDPAYLAHVDAWLDAVIAVVAPLQATRGGPVVGVQVENEYGSYGSDPAYLEHVRAGLLARGVDTWLFTSDGPGPDWLINGTLPGVHATANFGSRPVEALDELRSFQPGGPDMVMEFWNGWFDHWREPHHVRDAGDAARVLADLLRLGASVNFYMAHGGTNHGLWNGANHPEEGFQPTVTSYDYDAPVGEAGELTPKFEAFRAAIAAHTGVRPPAPPAPLPRHAPASAAPLAWASLLDHVDLFDAPRTAPAPLSLEDLGADHGLVLYRGSTVIPPDGRELILDGLADRAQVIVDGVDAGTFDRTDGTPRLPMTPRTDGARTELTILVENQGRTNFGPRMGERKGLAAVRLADRFVHGWESRALRIDLPGWLERIAWAPDAAGVGPTLARFSLEVDGPADGFLALPGWGKGFVWLNGTLLGRYWDLGPQVTLYAAAPLWKAGANEIVVLELLAPGAILELRDEPDLGPLQETAHWG</sequence>
<proteinExistence type="inferred from homology"/>
<dbReference type="InterPro" id="IPR048913">
    <property type="entry name" value="BetaGal_gal-bd"/>
</dbReference>
<feature type="active site" description="Proton donor" evidence="4">
    <location>
        <position position="156"/>
    </location>
</feature>
<dbReference type="Proteomes" id="UP000501058">
    <property type="component" value="Chromosome"/>
</dbReference>
<keyword evidence="11" id="KW-1185">Reference proteome</keyword>
<dbReference type="PANTHER" id="PTHR23421">
    <property type="entry name" value="BETA-GALACTOSIDASE RELATED"/>
    <property type="match status" value="1"/>
</dbReference>
<dbReference type="PRINTS" id="PR00742">
    <property type="entry name" value="GLHYDRLASE35"/>
</dbReference>
<dbReference type="EC" id="3.2.1.23" evidence="5"/>
<dbReference type="Gene3D" id="2.60.120.260">
    <property type="entry name" value="Galactose-binding domain-like"/>
    <property type="match status" value="2"/>
</dbReference>
<feature type="domain" description="Beta-galactosidase galactose-binding" evidence="9">
    <location>
        <begin position="501"/>
        <end position="559"/>
    </location>
</feature>
<evidence type="ECO:0000256" key="4">
    <source>
        <dbReference type="PIRSR" id="PIRSR006336-1"/>
    </source>
</evidence>
<comment type="similarity">
    <text evidence="1 6">Belongs to the glycosyl hydrolase 35 family.</text>
</comment>
<feature type="active site" description="Nucleophile" evidence="4">
    <location>
        <position position="232"/>
    </location>
</feature>
<dbReference type="PIRSF" id="PIRSF006336">
    <property type="entry name" value="B-gal"/>
    <property type="match status" value="1"/>
</dbReference>
<evidence type="ECO:0000313" key="11">
    <source>
        <dbReference type="Proteomes" id="UP000501058"/>
    </source>
</evidence>
<accession>A0A6G7Y730</accession>
<dbReference type="GO" id="GO:0005975">
    <property type="term" value="P:carbohydrate metabolic process"/>
    <property type="evidence" value="ECO:0007669"/>
    <property type="project" value="InterPro"/>
</dbReference>
<evidence type="ECO:0000256" key="1">
    <source>
        <dbReference type="ARBA" id="ARBA00009809"/>
    </source>
</evidence>